<sequence length="491" mass="57755">MKERLNEKKRLNELERQPIQSNQSPSTINSSLTINYVTDASELEKTNETPNFISNSTTIDRFEEVDNNVTLPIFFGECKIIQIPKGIRRRIKRLPKGILKKIDFNTDMAVEKCFIMISNLTYTVFEDENYWKGLSSEILKHQFKKGSDNTFVYKKIIEALKYETNNTDPIIDCKKNSNNTETYRENYYAKQYRLNSSSKNIALESYQIKFEDNIIIKEDHCLEQFNNASSNVIGRNLINVYGQITLPSRDVILNHAKKLVKENHKNKKGKKLTFLNKKSKSYYSSSKPRSFVEYNIKLYDSLVGSNYMIPKIGDFKSGNRVVDSFNLMPSWIRSLIKINNEEIIELDFKALHPNIAFSIYGEPEHQITHEYVAKALSKPLYEIKIEHLSFFNKRVEDMKKSILYDFYYEREKVMLENLIREKEKYNYKKTSQQLFKKEVIIMSDIIYELNRFGIYVLYVYDALYCRQTHEGIVTEIMNRVIKKHGVFTSIG</sequence>
<dbReference type="Proteomes" id="UP001500185">
    <property type="component" value="Unassembled WGS sequence"/>
</dbReference>
<organism evidence="2 3">
    <name type="scientific">Psychroflexus lacisalsi</name>
    <dbReference type="NCBI Taxonomy" id="503928"/>
    <lineage>
        <taxon>Bacteria</taxon>
        <taxon>Pseudomonadati</taxon>
        <taxon>Bacteroidota</taxon>
        <taxon>Flavobacteriia</taxon>
        <taxon>Flavobacteriales</taxon>
        <taxon>Flavobacteriaceae</taxon>
        <taxon>Psychroflexus</taxon>
    </lineage>
</organism>
<evidence type="ECO:0008006" key="4">
    <source>
        <dbReference type="Google" id="ProtNLM"/>
    </source>
</evidence>
<gene>
    <name evidence="2" type="ORF">GCM10009433_02810</name>
</gene>
<keyword evidence="3" id="KW-1185">Reference proteome</keyword>
<name>A0ABN1K1D0_9FLAO</name>
<evidence type="ECO:0000313" key="3">
    <source>
        <dbReference type="Proteomes" id="UP001500185"/>
    </source>
</evidence>
<proteinExistence type="predicted"/>
<feature type="compositionally biased region" description="Polar residues" evidence="1">
    <location>
        <begin position="18"/>
        <end position="27"/>
    </location>
</feature>
<evidence type="ECO:0000256" key="1">
    <source>
        <dbReference type="SAM" id="MobiDB-lite"/>
    </source>
</evidence>
<dbReference type="EMBL" id="BAAAGG010000002">
    <property type="protein sequence ID" value="GAA0752066.1"/>
    <property type="molecule type" value="Genomic_DNA"/>
</dbReference>
<comment type="caution">
    <text evidence="2">The sequence shown here is derived from an EMBL/GenBank/DDBJ whole genome shotgun (WGS) entry which is preliminary data.</text>
</comment>
<dbReference type="RefSeq" id="WP_224455227.1">
    <property type="nucleotide sequence ID" value="NZ_BAAAGG010000002.1"/>
</dbReference>
<protein>
    <recommendedName>
        <fullName evidence="4">DNA-directed DNA polymerase</fullName>
    </recommendedName>
</protein>
<feature type="compositionally biased region" description="Basic and acidic residues" evidence="1">
    <location>
        <begin position="1"/>
        <end position="16"/>
    </location>
</feature>
<accession>A0ABN1K1D0</accession>
<feature type="region of interest" description="Disordered" evidence="1">
    <location>
        <begin position="1"/>
        <end position="27"/>
    </location>
</feature>
<evidence type="ECO:0000313" key="2">
    <source>
        <dbReference type="EMBL" id="GAA0752066.1"/>
    </source>
</evidence>
<reference evidence="2 3" key="1">
    <citation type="journal article" date="2019" name="Int. J. Syst. Evol. Microbiol.">
        <title>The Global Catalogue of Microorganisms (GCM) 10K type strain sequencing project: providing services to taxonomists for standard genome sequencing and annotation.</title>
        <authorList>
            <consortium name="The Broad Institute Genomics Platform"/>
            <consortium name="The Broad Institute Genome Sequencing Center for Infectious Disease"/>
            <person name="Wu L."/>
            <person name="Ma J."/>
        </authorList>
    </citation>
    <scope>NUCLEOTIDE SEQUENCE [LARGE SCALE GENOMIC DNA]</scope>
    <source>
        <strain evidence="2 3">JCM 16231</strain>
    </source>
</reference>